<dbReference type="GO" id="GO:0022857">
    <property type="term" value="F:transmembrane transporter activity"/>
    <property type="evidence" value="ECO:0007669"/>
    <property type="project" value="InterPro"/>
</dbReference>
<feature type="transmembrane region" description="Helical" evidence="5">
    <location>
        <begin position="135"/>
        <end position="163"/>
    </location>
</feature>
<feature type="transmembrane region" description="Helical" evidence="5">
    <location>
        <begin position="262"/>
        <end position="281"/>
    </location>
</feature>
<name>C7N1Y0_SLAHD</name>
<feature type="domain" description="Major facilitator superfamily (MFS) profile" evidence="6">
    <location>
        <begin position="12"/>
        <end position="414"/>
    </location>
</feature>
<evidence type="ECO:0000256" key="4">
    <source>
        <dbReference type="ARBA" id="ARBA00023136"/>
    </source>
</evidence>
<dbReference type="PANTHER" id="PTHR11360">
    <property type="entry name" value="MONOCARBOXYLATE TRANSPORTER"/>
    <property type="match status" value="1"/>
</dbReference>
<dbReference type="InterPro" id="IPR036259">
    <property type="entry name" value="MFS_trans_sf"/>
</dbReference>
<protein>
    <submittedName>
        <fullName evidence="7">Sugar phosphate permease</fullName>
    </submittedName>
</protein>
<dbReference type="PROSITE" id="PS50850">
    <property type="entry name" value="MFS"/>
    <property type="match status" value="1"/>
</dbReference>
<sequence length="436" mass="46001">MSQTANGVSKRWLLLVITFVLLCFFGLIYAWSLFIEPLESNFGWQRSQTSAIFTISCVTVCLGMVVSGVLTSKFNYRLVMAVSAIMISIGFIASAFCNSLIEIFIYYGVLVGTGVGIGFNCAINTTLNWFPDKQGIVSGALLMGYGGGAMILSPLVTMLLGVLDWRMTFGVLGVLFGVLVILGAILLRNPSPEQVAPLLARARENNIVSSVDYTPVQMIKTPAFWICFIWLTLSTSGGLALISQAVPAAMEVLESAGAGTGAAVLATATAAMGSVSLCNGLGRLINGFVWDKLGYRASFTWISLAFMAGMVCCALAVKAASFPLLVVGFVLLGLTFGGTMSATSAVCGTFFGTKHFGINYALMCCQMIPAAIIGPTLLAATQSGSGSYGPAFWAFFALAVVTAVSSIAIRRPKQQAQIEIPDGLFNAVDESVQQPA</sequence>
<dbReference type="eggNOG" id="COG2223">
    <property type="taxonomic scope" value="Bacteria"/>
</dbReference>
<keyword evidence="4 5" id="KW-0472">Membrane</keyword>
<dbReference type="RefSeq" id="WP_012799521.1">
    <property type="nucleotide sequence ID" value="NC_013165.1"/>
</dbReference>
<feature type="transmembrane region" description="Helical" evidence="5">
    <location>
        <begin position="78"/>
        <end position="97"/>
    </location>
</feature>
<feature type="transmembrane region" description="Helical" evidence="5">
    <location>
        <begin position="103"/>
        <end position="123"/>
    </location>
</feature>
<dbReference type="EMBL" id="CP001684">
    <property type="protein sequence ID" value="ACV23421.1"/>
    <property type="molecule type" value="Genomic_DNA"/>
</dbReference>
<feature type="transmembrane region" description="Helical" evidence="5">
    <location>
        <begin position="358"/>
        <end position="379"/>
    </location>
</feature>
<organism evidence="7 8">
    <name type="scientific">Slackia heliotrinireducens (strain ATCC 29202 / DSM 20476 / NCTC 11029 / RHS 1)</name>
    <name type="common">Peptococcus heliotrinreducens</name>
    <dbReference type="NCBI Taxonomy" id="471855"/>
    <lineage>
        <taxon>Bacteria</taxon>
        <taxon>Bacillati</taxon>
        <taxon>Actinomycetota</taxon>
        <taxon>Coriobacteriia</taxon>
        <taxon>Eggerthellales</taxon>
        <taxon>Eggerthellaceae</taxon>
        <taxon>Slackia</taxon>
    </lineage>
</organism>
<dbReference type="InterPro" id="IPR050327">
    <property type="entry name" value="Proton-linked_MCT"/>
</dbReference>
<dbReference type="SUPFAM" id="SSF103473">
    <property type="entry name" value="MFS general substrate transporter"/>
    <property type="match status" value="1"/>
</dbReference>
<reference evidence="7 8" key="1">
    <citation type="journal article" date="2009" name="Stand. Genomic Sci.">
        <title>Complete genome sequence of Slackia heliotrinireducens type strain (RHS 1).</title>
        <authorList>
            <person name="Pukall R."/>
            <person name="Lapidus A."/>
            <person name="Nolan M."/>
            <person name="Copeland A."/>
            <person name="Glavina Del Rio T."/>
            <person name="Lucas S."/>
            <person name="Chen F."/>
            <person name="Tice H."/>
            <person name="Cheng J.F."/>
            <person name="Chertkov O."/>
            <person name="Bruce D."/>
            <person name="Goodwin L."/>
            <person name="Kuske C."/>
            <person name="Brettin T."/>
            <person name="Detter J.C."/>
            <person name="Han C."/>
            <person name="Pitluck S."/>
            <person name="Pati A."/>
            <person name="Mavrommatis K."/>
            <person name="Ivanova N."/>
            <person name="Ovchinnikova G."/>
            <person name="Chen A."/>
            <person name="Palaniappan K."/>
            <person name="Schneider S."/>
            <person name="Rohde M."/>
            <person name="Chain P."/>
            <person name="D'haeseleer P."/>
            <person name="Goker M."/>
            <person name="Bristow J."/>
            <person name="Eisen J.A."/>
            <person name="Markowitz V."/>
            <person name="Kyrpides N.C."/>
            <person name="Klenk H.P."/>
            <person name="Hugenholtz P."/>
        </authorList>
    </citation>
    <scope>NUCLEOTIDE SEQUENCE [LARGE SCALE GENOMIC DNA]</scope>
    <source>
        <strain evidence="8">ATCC 29202 / DSM 20476 / NCTC 11029 / RHS 1</strain>
    </source>
</reference>
<evidence type="ECO:0000256" key="1">
    <source>
        <dbReference type="ARBA" id="ARBA00004651"/>
    </source>
</evidence>
<evidence type="ECO:0000256" key="2">
    <source>
        <dbReference type="ARBA" id="ARBA00022692"/>
    </source>
</evidence>
<evidence type="ECO:0000256" key="5">
    <source>
        <dbReference type="SAM" id="Phobius"/>
    </source>
</evidence>
<feature type="transmembrane region" description="Helical" evidence="5">
    <location>
        <begin position="323"/>
        <end position="351"/>
    </location>
</feature>
<gene>
    <name evidence="7" type="ordered locus">Shel_24130</name>
</gene>
<comment type="subcellular location">
    <subcellularLocation>
        <location evidence="1">Cell membrane</location>
        <topology evidence="1">Multi-pass membrane protein</topology>
    </subcellularLocation>
</comment>
<feature type="transmembrane region" description="Helical" evidence="5">
    <location>
        <begin position="293"/>
        <end position="317"/>
    </location>
</feature>
<feature type="transmembrane region" description="Helical" evidence="5">
    <location>
        <begin position="51"/>
        <end position="71"/>
    </location>
</feature>
<evidence type="ECO:0000313" key="7">
    <source>
        <dbReference type="EMBL" id="ACV23421.1"/>
    </source>
</evidence>
<feature type="transmembrane region" description="Helical" evidence="5">
    <location>
        <begin position="169"/>
        <end position="187"/>
    </location>
</feature>
<dbReference type="CDD" id="cd17353">
    <property type="entry name" value="MFS_OFA_like"/>
    <property type="match status" value="1"/>
</dbReference>
<keyword evidence="3 5" id="KW-1133">Transmembrane helix</keyword>
<dbReference type="InterPro" id="IPR020846">
    <property type="entry name" value="MFS_dom"/>
</dbReference>
<evidence type="ECO:0000259" key="6">
    <source>
        <dbReference type="PROSITE" id="PS50850"/>
    </source>
</evidence>
<dbReference type="KEGG" id="shi:Shel_24130"/>
<dbReference type="AlphaFoldDB" id="C7N1Y0"/>
<dbReference type="Gene3D" id="1.20.1250.20">
    <property type="entry name" value="MFS general substrate transporter like domains"/>
    <property type="match status" value="2"/>
</dbReference>
<evidence type="ECO:0000313" key="8">
    <source>
        <dbReference type="Proteomes" id="UP000002026"/>
    </source>
</evidence>
<feature type="transmembrane region" description="Helical" evidence="5">
    <location>
        <begin position="391"/>
        <end position="409"/>
    </location>
</feature>
<evidence type="ECO:0000256" key="3">
    <source>
        <dbReference type="ARBA" id="ARBA00022989"/>
    </source>
</evidence>
<dbReference type="GO" id="GO:0005886">
    <property type="term" value="C:plasma membrane"/>
    <property type="evidence" value="ECO:0007669"/>
    <property type="project" value="UniProtKB-SubCell"/>
</dbReference>
<dbReference type="STRING" id="471855.Shel_24130"/>
<dbReference type="InterPro" id="IPR011701">
    <property type="entry name" value="MFS"/>
</dbReference>
<keyword evidence="8" id="KW-1185">Reference proteome</keyword>
<proteinExistence type="predicted"/>
<accession>C7N1Y0</accession>
<dbReference type="HOGENOM" id="CLU_001265_59_7_11"/>
<feature type="transmembrane region" description="Helical" evidence="5">
    <location>
        <begin position="223"/>
        <end position="242"/>
    </location>
</feature>
<dbReference type="Proteomes" id="UP000002026">
    <property type="component" value="Chromosome"/>
</dbReference>
<dbReference type="Pfam" id="PF07690">
    <property type="entry name" value="MFS_1"/>
    <property type="match status" value="1"/>
</dbReference>
<keyword evidence="2 5" id="KW-0812">Transmembrane</keyword>
<feature type="transmembrane region" description="Helical" evidence="5">
    <location>
        <begin position="12"/>
        <end position="31"/>
    </location>
</feature>